<dbReference type="GO" id="GO:0004984">
    <property type="term" value="F:olfactory receptor activity"/>
    <property type="evidence" value="ECO:0007669"/>
    <property type="project" value="InterPro"/>
</dbReference>
<keyword evidence="7 10" id="KW-0472">Membrane</keyword>
<evidence type="ECO:0000256" key="9">
    <source>
        <dbReference type="ARBA" id="ARBA00023224"/>
    </source>
</evidence>
<dbReference type="PANTHER" id="PTHR21137:SF35">
    <property type="entry name" value="ODORANT RECEPTOR 19A-RELATED"/>
    <property type="match status" value="1"/>
</dbReference>
<evidence type="ECO:0000256" key="10">
    <source>
        <dbReference type="SAM" id="Phobius"/>
    </source>
</evidence>
<dbReference type="PANTHER" id="PTHR21137">
    <property type="entry name" value="ODORANT RECEPTOR"/>
    <property type="match status" value="1"/>
</dbReference>
<evidence type="ECO:0000256" key="1">
    <source>
        <dbReference type="ARBA" id="ARBA00004651"/>
    </source>
</evidence>
<keyword evidence="4 10" id="KW-0812">Transmembrane</keyword>
<name>A0AAV7J9F5_COTGL</name>
<feature type="transmembrane region" description="Helical" evidence="10">
    <location>
        <begin position="124"/>
        <end position="145"/>
    </location>
</feature>
<keyword evidence="8" id="KW-0675">Receptor</keyword>
<dbReference type="Pfam" id="PF02949">
    <property type="entry name" value="7tm_6"/>
    <property type="match status" value="2"/>
</dbReference>
<accession>A0AAV7J9F5</accession>
<dbReference type="GO" id="GO:0005549">
    <property type="term" value="F:odorant binding"/>
    <property type="evidence" value="ECO:0007669"/>
    <property type="project" value="InterPro"/>
</dbReference>
<reference evidence="11 12" key="1">
    <citation type="journal article" date="2021" name="J. Hered.">
        <title>A chromosome-level genome assembly of the parasitoid wasp, Cotesia glomerata (Hymenoptera: Braconidae).</title>
        <authorList>
            <person name="Pinto B.J."/>
            <person name="Weis J.J."/>
            <person name="Gamble T."/>
            <person name="Ode P.J."/>
            <person name="Paul R."/>
            <person name="Zaspel J.M."/>
        </authorList>
    </citation>
    <scope>NUCLEOTIDE SEQUENCE [LARGE SCALE GENOMIC DNA]</scope>
    <source>
        <strain evidence="11">CgM1</strain>
    </source>
</reference>
<evidence type="ECO:0000313" key="12">
    <source>
        <dbReference type="Proteomes" id="UP000826195"/>
    </source>
</evidence>
<organism evidence="11 12">
    <name type="scientific">Cotesia glomerata</name>
    <name type="common">Lepidopteran parasitic wasp</name>
    <name type="synonym">Apanteles glomeratus</name>
    <dbReference type="NCBI Taxonomy" id="32391"/>
    <lineage>
        <taxon>Eukaryota</taxon>
        <taxon>Metazoa</taxon>
        <taxon>Ecdysozoa</taxon>
        <taxon>Arthropoda</taxon>
        <taxon>Hexapoda</taxon>
        <taxon>Insecta</taxon>
        <taxon>Pterygota</taxon>
        <taxon>Neoptera</taxon>
        <taxon>Endopterygota</taxon>
        <taxon>Hymenoptera</taxon>
        <taxon>Apocrita</taxon>
        <taxon>Ichneumonoidea</taxon>
        <taxon>Braconidae</taxon>
        <taxon>Microgastrinae</taxon>
        <taxon>Cotesia</taxon>
    </lineage>
</organism>
<keyword evidence="3" id="KW-0716">Sensory transduction</keyword>
<evidence type="ECO:0000256" key="8">
    <source>
        <dbReference type="ARBA" id="ARBA00023170"/>
    </source>
</evidence>
<keyword evidence="6 10" id="KW-1133">Transmembrane helix</keyword>
<evidence type="ECO:0000256" key="7">
    <source>
        <dbReference type="ARBA" id="ARBA00023136"/>
    </source>
</evidence>
<comment type="caution">
    <text evidence="11">The sequence shown here is derived from an EMBL/GenBank/DDBJ whole genome shotgun (WGS) entry which is preliminary data.</text>
</comment>
<keyword evidence="5" id="KW-0552">Olfaction</keyword>
<keyword evidence="2" id="KW-1003">Cell membrane</keyword>
<feature type="transmembrane region" description="Helical" evidence="10">
    <location>
        <begin position="509"/>
        <end position="530"/>
    </location>
</feature>
<feature type="transmembrane region" description="Helical" evidence="10">
    <location>
        <begin position="298"/>
        <end position="316"/>
    </location>
</feature>
<keyword evidence="12" id="KW-1185">Reference proteome</keyword>
<feature type="transmembrane region" description="Helical" evidence="10">
    <location>
        <begin position="613"/>
        <end position="637"/>
    </location>
</feature>
<feature type="transmembrane region" description="Helical" evidence="10">
    <location>
        <begin position="265"/>
        <end position="286"/>
    </location>
</feature>
<dbReference type="AlphaFoldDB" id="A0AAV7J9F5"/>
<dbReference type="GO" id="GO:0007165">
    <property type="term" value="P:signal transduction"/>
    <property type="evidence" value="ECO:0007669"/>
    <property type="project" value="UniProtKB-KW"/>
</dbReference>
<dbReference type="Proteomes" id="UP000826195">
    <property type="component" value="Unassembled WGS sequence"/>
</dbReference>
<evidence type="ECO:0000256" key="3">
    <source>
        <dbReference type="ARBA" id="ARBA00022606"/>
    </source>
</evidence>
<sequence length="738" mass="85484">MNILYTQHYREFRVALSILGQWPSQPPFQRYCARFVVLLAIFSIVTPKIIKFVECIRDVDLDNLIECLPMVMLHLASLSKYFNWIFNEKKVNNMLFLIDRDGQSLTVEQDIGIMNKWLDRIRKITWSYTISMFSILALYLASPAVPKILDIVSPLNGTREKIFLYQTEYFVDQDEYYVHILIHAYMTVPISVGTLVYFDNMLATNVAHACAMFDIVSAYLGKLNYKKVNFENDDDEIRKLRGEICRCVDMHKNALRFSRSLESSVSFVLLVILLFNLLILTVTGMVTTMKLDQLSEALKFAAFTLGAVFHLFYTSLHGQDLIQQSKKVFHAAYMSQWYNLPPQCQKLLIPIMMKSMTPCTVTAGKKFVLSMETFSMCHAIVDISIATMDILQNRHFTNYKFIFTCYGQWPYQPRFQKNCLRFLITMSVLSILTPKTIRFIKYFGNIDGMIQCIPMIGVHLLGLVKYYNYTFNYRSIRRLFSLIERDGEALKNEEDKQIMERWLARVRKITTAYTAAMFPILGLFLASPAIPKVLDFIKPLNETRALIYLYETEYFVDQDEYYVPILIHTYMTVPLSVGSIVFFDNMLGTFIHHACAMLEILRFTTELESSINIAWLIVLGFNLLILTVTGMTTVIKIDQPDEAIKFSAFTMGALFHLFYNSFQGQILITQSEKIFYSIYTSQWYTLPCYHQRLLSTMIVRSHSPAVITAGKLYILSMDTFSIVLKNAMSFFTLLSSVR</sequence>
<dbReference type="EMBL" id="JAHXZJ010000001">
    <property type="protein sequence ID" value="KAH0568997.1"/>
    <property type="molecule type" value="Genomic_DNA"/>
</dbReference>
<feature type="transmembrane region" description="Helical" evidence="10">
    <location>
        <begin position="176"/>
        <end position="198"/>
    </location>
</feature>
<evidence type="ECO:0000256" key="4">
    <source>
        <dbReference type="ARBA" id="ARBA00022692"/>
    </source>
</evidence>
<evidence type="ECO:0008006" key="13">
    <source>
        <dbReference type="Google" id="ProtNLM"/>
    </source>
</evidence>
<comment type="subcellular location">
    <subcellularLocation>
        <location evidence="1">Cell membrane</location>
        <topology evidence="1">Multi-pass membrane protein</topology>
    </subcellularLocation>
</comment>
<evidence type="ECO:0000256" key="2">
    <source>
        <dbReference type="ARBA" id="ARBA00022475"/>
    </source>
</evidence>
<dbReference type="InterPro" id="IPR004117">
    <property type="entry name" value="7tm6_olfct_rcpt"/>
</dbReference>
<proteinExistence type="predicted"/>
<evidence type="ECO:0000256" key="6">
    <source>
        <dbReference type="ARBA" id="ARBA00022989"/>
    </source>
</evidence>
<dbReference type="GO" id="GO:0005886">
    <property type="term" value="C:plasma membrane"/>
    <property type="evidence" value="ECO:0007669"/>
    <property type="project" value="UniProtKB-SubCell"/>
</dbReference>
<feature type="transmembrane region" description="Helical" evidence="10">
    <location>
        <begin position="448"/>
        <end position="468"/>
    </location>
</feature>
<feature type="transmembrane region" description="Helical" evidence="10">
    <location>
        <begin position="419"/>
        <end position="436"/>
    </location>
</feature>
<keyword evidence="9" id="KW-0807">Transducer</keyword>
<evidence type="ECO:0000313" key="11">
    <source>
        <dbReference type="EMBL" id="KAH0568997.1"/>
    </source>
</evidence>
<evidence type="ECO:0000256" key="5">
    <source>
        <dbReference type="ARBA" id="ARBA00022725"/>
    </source>
</evidence>
<gene>
    <name evidence="11" type="ORF">KQX54_021703</name>
</gene>
<protein>
    <recommendedName>
        <fullName evidence="13">Odorant receptor</fullName>
    </recommendedName>
</protein>